<dbReference type="AlphaFoldDB" id="B9M6E9"/>
<dbReference type="Gene3D" id="3.30.450.30">
    <property type="entry name" value="Dynein light chain 2a, cytoplasmic"/>
    <property type="match status" value="1"/>
</dbReference>
<gene>
    <name evidence="2" type="ordered locus">Geob_3596</name>
</gene>
<accession>B9M6E9</accession>
<evidence type="ECO:0000313" key="2">
    <source>
        <dbReference type="EMBL" id="ACM21937.1"/>
    </source>
</evidence>
<feature type="domain" description="Roadblock/LAMTOR2" evidence="1">
    <location>
        <begin position="4"/>
        <end position="95"/>
    </location>
</feature>
<dbReference type="KEGG" id="geo:Geob_3596"/>
<dbReference type="STRING" id="316067.Geob_3596"/>
<evidence type="ECO:0000313" key="3">
    <source>
        <dbReference type="Proteomes" id="UP000007721"/>
    </source>
</evidence>
<dbReference type="SMART" id="SM00960">
    <property type="entry name" value="Robl_LC7"/>
    <property type="match status" value="1"/>
</dbReference>
<organism evidence="2 3">
    <name type="scientific">Geotalea daltonii (strain DSM 22248 / JCM 15807 / FRC-32)</name>
    <name type="common">Geobacter daltonii</name>
    <dbReference type="NCBI Taxonomy" id="316067"/>
    <lineage>
        <taxon>Bacteria</taxon>
        <taxon>Pseudomonadati</taxon>
        <taxon>Thermodesulfobacteriota</taxon>
        <taxon>Desulfuromonadia</taxon>
        <taxon>Geobacterales</taxon>
        <taxon>Geobacteraceae</taxon>
        <taxon>Geotalea</taxon>
    </lineage>
</organism>
<dbReference type="InterPro" id="IPR004942">
    <property type="entry name" value="Roadblock/LAMTOR2_dom"/>
</dbReference>
<dbReference type="RefSeq" id="WP_012648665.1">
    <property type="nucleotide sequence ID" value="NC_011979.1"/>
</dbReference>
<dbReference type="EMBL" id="CP001390">
    <property type="protein sequence ID" value="ACM21937.1"/>
    <property type="molecule type" value="Genomic_DNA"/>
</dbReference>
<evidence type="ECO:0000259" key="1">
    <source>
        <dbReference type="SMART" id="SM00960"/>
    </source>
</evidence>
<reference evidence="2 3" key="1">
    <citation type="submission" date="2009-01" db="EMBL/GenBank/DDBJ databases">
        <title>Complete sequence of Geobacter sp. FRC-32.</title>
        <authorList>
            <consortium name="US DOE Joint Genome Institute"/>
            <person name="Lucas S."/>
            <person name="Copeland A."/>
            <person name="Lapidus A."/>
            <person name="Glavina del Rio T."/>
            <person name="Dalin E."/>
            <person name="Tice H."/>
            <person name="Bruce D."/>
            <person name="Goodwin L."/>
            <person name="Pitluck S."/>
            <person name="Saunders E."/>
            <person name="Brettin T."/>
            <person name="Detter J.C."/>
            <person name="Han C."/>
            <person name="Larimer F."/>
            <person name="Land M."/>
            <person name="Hauser L."/>
            <person name="Kyrpides N."/>
            <person name="Ovchinnikova G."/>
            <person name="Kostka J."/>
            <person name="Richardson P."/>
        </authorList>
    </citation>
    <scope>NUCLEOTIDE SEQUENCE [LARGE SCALE GENOMIC DNA]</scope>
    <source>
        <strain evidence="3">DSM 22248 / JCM 15807 / FRC-32</strain>
    </source>
</reference>
<dbReference type="HOGENOM" id="CLU_161433_1_0_7"/>
<proteinExistence type="predicted"/>
<dbReference type="eggNOG" id="COG2018">
    <property type="taxonomic scope" value="Bacteria"/>
</dbReference>
<dbReference type="Proteomes" id="UP000007721">
    <property type="component" value="Chromosome"/>
</dbReference>
<name>B9M6E9_GEODF</name>
<sequence>MPFKAILKELVENSPGSTGAILADWEGEAVEQYCLADTYELKVTAAHQGIIIGQLKEVLAGFPTAGALTHLAIKTENQLFIVGVVGSDYSLVMTMDNDILLARAERCFARTIQLLIKEIY</sequence>
<dbReference type="SUPFAM" id="SSF103196">
    <property type="entry name" value="Roadblock/LC7 domain"/>
    <property type="match status" value="1"/>
</dbReference>
<protein>
    <submittedName>
        <fullName evidence="2">GTPase-activating protein, putative</fullName>
    </submittedName>
</protein>
<dbReference type="OrthoDB" id="5402169at2"/>
<keyword evidence="3" id="KW-1185">Reference proteome</keyword>